<dbReference type="InterPro" id="IPR011701">
    <property type="entry name" value="MFS"/>
</dbReference>
<keyword evidence="7 8" id="KW-0472">Membrane</keyword>
<dbReference type="NCBIfam" id="TIGR01272">
    <property type="entry name" value="gluP"/>
    <property type="match status" value="1"/>
</dbReference>
<evidence type="ECO:0000313" key="9">
    <source>
        <dbReference type="EMBL" id="WPU92839.1"/>
    </source>
</evidence>
<keyword evidence="5 8" id="KW-0812">Transmembrane</keyword>
<evidence type="ECO:0000256" key="2">
    <source>
        <dbReference type="ARBA" id="ARBA00004429"/>
    </source>
</evidence>
<dbReference type="SUPFAM" id="SSF103473">
    <property type="entry name" value="MFS general substrate transporter"/>
    <property type="match status" value="1"/>
</dbReference>
<organism evidence="9 10">
    <name type="scientific">Mucilaginibacter sabulilitoris</name>
    <dbReference type="NCBI Taxonomy" id="1173583"/>
    <lineage>
        <taxon>Bacteria</taxon>
        <taxon>Pseudomonadati</taxon>
        <taxon>Bacteroidota</taxon>
        <taxon>Sphingobacteriia</taxon>
        <taxon>Sphingobacteriales</taxon>
        <taxon>Sphingobacteriaceae</taxon>
        <taxon>Mucilaginibacter</taxon>
    </lineage>
</organism>
<evidence type="ECO:0000256" key="3">
    <source>
        <dbReference type="ARBA" id="ARBA00009120"/>
    </source>
</evidence>
<feature type="transmembrane region" description="Helical" evidence="8">
    <location>
        <begin position="303"/>
        <end position="320"/>
    </location>
</feature>
<comment type="similarity">
    <text evidence="3">Belongs to the major facilitator superfamily. FHS transporter (TC 2.A.1.7) family.</text>
</comment>
<dbReference type="RefSeq" id="WP_321561999.1">
    <property type="nucleotide sequence ID" value="NZ_CP139558.1"/>
</dbReference>
<feature type="transmembrane region" description="Helical" evidence="8">
    <location>
        <begin position="194"/>
        <end position="215"/>
    </location>
</feature>
<dbReference type="Pfam" id="PF07690">
    <property type="entry name" value="MFS_1"/>
    <property type="match status" value="1"/>
</dbReference>
<feature type="transmembrane region" description="Helical" evidence="8">
    <location>
        <begin position="138"/>
        <end position="160"/>
    </location>
</feature>
<keyword evidence="10" id="KW-1185">Reference proteome</keyword>
<comment type="subcellular location">
    <subcellularLocation>
        <location evidence="2">Cell inner membrane</location>
        <topology evidence="2">Multi-pass membrane protein</topology>
    </subcellularLocation>
</comment>
<keyword evidence="6 8" id="KW-1133">Transmembrane helix</keyword>
<evidence type="ECO:0000256" key="8">
    <source>
        <dbReference type="SAM" id="Phobius"/>
    </source>
</evidence>
<name>A0ABZ0TM80_9SPHI</name>
<evidence type="ECO:0000256" key="1">
    <source>
        <dbReference type="ARBA" id="ARBA00003321"/>
    </source>
</evidence>
<reference evidence="9 10" key="1">
    <citation type="submission" date="2023-11" db="EMBL/GenBank/DDBJ databases">
        <title>Analysis of the Genomes of Mucilaginibacter gossypii cycad 4 and M. sabulilitoris SNA2: microbes with the potential for plant growth promotion.</title>
        <authorList>
            <person name="Hirsch A.M."/>
            <person name="Humm E."/>
            <person name="Rubbi M."/>
            <person name="Del Vecchio G."/>
            <person name="Ha S.M."/>
            <person name="Pellegrini M."/>
            <person name="Gunsalus R.P."/>
        </authorList>
    </citation>
    <scope>NUCLEOTIDE SEQUENCE [LARGE SCALE GENOMIC DNA]</scope>
    <source>
        <strain evidence="9 10">SNA2</strain>
    </source>
</reference>
<dbReference type="InterPro" id="IPR005964">
    <property type="entry name" value="Glc/Gal_transptr_bac"/>
</dbReference>
<dbReference type="Proteomes" id="UP001324380">
    <property type="component" value="Chromosome"/>
</dbReference>
<proteinExistence type="inferred from homology"/>
<feature type="transmembrane region" description="Helical" evidence="8">
    <location>
        <begin position="326"/>
        <end position="349"/>
    </location>
</feature>
<dbReference type="InterPro" id="IPR050375">
    <property type="entry name" value="MFS_TsgA-like"/>
</dbReference>
<feature type="transmembrane region" description="Helical" evidence="8">
    <location>
        <begin position="361"/>
        <end position="382"/>
    </location>
</feature>
<dbReference type="Gene3D" id="1.20.1250.20">
    <property type="entry name" value="MFS general substrate transporter like domains"/>
    <property type="match status" value="2"/>
</dbReference>
<evidence type="ECO:0000256" key="6">
    <source>
        <dbReference type="ARBA" id="ARBA00022989"/>
    </source>
</evidence>
<dbReference type="PANTHER" id="PTHR43702">
    <property type="entry name" value="L-FUCOSE-PROTON SYMPORTER"/>
    <property type="match status" value="1"/>
</dbReference>
<dbReference type="InterPro" id="IPR036259">
    <property type="entry name" value="MFS_trans_sf"/>
</dbReference>
<evidence type="ECO:0000256" key="5">
    <source>
        <dbReference type="ARBA" id="ARBA00022692"/>
    </source>
</evidence>
<dbReference type="EMBL" id="CP139558">
    <property type="protein sequence ID" value="WPU92839.1"/>
    <property type="molecule type" value="Genomic_DNA"/>
</dbReference>
<sequence>MALFAKKNSPMLIIGFLFFVFGFVSWLNAILIPYFRLSLQLSINEAMMVTFAFYISYFVMAFPSSRILRVTGFKKGMMYGLFVMAAGAILFIPAANFKSYTLFLTGLFVQATGLTLLQTAANPYVTILGPMESAAKRMSIMGICNKIAGAFAPLIFLKIVTKTPDEIDHVKKLLPLLSPLKAQEVMTDLIHRMVMPYFSLGIILVFLGLLVRYSSLPDIKEQQTTDTGRSTIKARYLLLGAIAIFCGVSAEVLAVDTIISFAEYKGVPFYNAKYFATFTLVAMIIAYLIGIIAIPRYIKQRMALFYSSAAGLLITCGLLFTPGKWAIWELVLAGFFNALLWPSIWPLALEGLAADIKRASAYLVTGIVGGALTPLLFGSIAGRLGLQQAYVVMFPLYVFLLYYSSWGYAGIQQYLVSVKQPEKKPVLN</sequence>
<comment type="function">
    <text evidence="1">Intake of glucose and galactose.</text>
</comment>
<feature type="transmembrane region" description="Helical" evidence="8">
    <location>
        <begin position="46"/>
        <end position="64"/>
    </location>
</feature>
<dbReference type="PANTHER" id="PTHR43702:SF12">
    <property type="entry name" value="N-ACETYL GLUCOSAMINE TRANSPORTER NAGP"/>
    <property type="match status" value="1"/>
</dbReference>
<feature type="transmembrane region" description="Helical" evidence="8">
    <location>
        <begin position="76"/>
        <end position="94"/>
    </location>
</feature>
<keyword evidence="4" id="KW-1003">Cell membrane</keyword>
<feature type="transmembrane region" description="Helical" evidence="8">
    <location>
        <begin position="388"/>
        <end position="409"/>
    </location>
</feature>
<evidence type="ECO:0000313" key="10">
    <source>
        <dbReference type="Proteomes" id="UP001324380"/>
    </source>
</evidence>
<protein>
    <submittedName>
        <fullName evidence="9">Glucose/galactose MFS transporter</fullName>
    </submittedName>
</protein>
<evidence type="ECO:0000256" key="4">
    <source>
        <dbReference type="ARBA" id="ARBA00022475"/>
    </source>
</evidence>
<evidence type="ECO:0000256" key="7">
    <source>
        <dbReference type="ARBA" id="ARBA00023136"/>
    </source>
</evidence>
<gene>
    <name evidence="9" type="primary">gluP</name>
    <name evidence="9" type="ORF">SNE25_26295</name>
</gene>
<feature type="transmembrane region" description="Helical" evidence="8">
    <location>
        <begin position="236"/>
        <end position="262"/>
    </location>
</feature>
<feature type="transmembrane region" description="Helical" evidence="8">
    <location>
        <begin position="12"/>
        <end position="34"/>
    </location>
</feature>
<feature type="transmembrane region" description="Helical" evidence="8">
    <location>
        <begin position="274"/>
        <end position="294"/>
    </location>
</feature>
<accession>A0ABZ0TM80</accession>